<feature type="non-terminal residue" evidence="2">
    <location>
        <position position="96"/>
    </location>
</feature>
<dbReference type="EMBL" id="MSFO01000003">
    <property type="protein sequence ID" value="PLB50735.1"/>
    <property type="molecule type" value="Genomic_DNA"/>
</dbReference>
<comment type="caution">
    <text evidence="2">The sequence shown here is derived from an EMBL/GenBank/DDBJ whole genome shotgun (WGS) entry which is preliminary data.</text>
</comment>
<organism evidence="2 3">
    <name type="scientific">Aspergillus steynii IBT 23096</name>
    <dbReference type="NCBI Taxonomy" id="1392250"/>
    <lineage>
        <taxon>Eukaryota</taxon>
        <taxon>Fungi</taxon>
        <taxon>Dikarya</taxon>
        <taxon>Ascomycota</taxon>
        <taxon>Pezizomycotina</taxon>
        <taxon>Eurotiomycetes</taxon>
        <taxon>Eurotiomycetidae</taxon>
        <taxon>Eurotiales</taxon>
        <taxon>Aspergillaceae</taxon>
        <taxon>Aspergillus</taxon>
        <taxon>Aspergillus subgen. Circumdati</taxon>
    </lineage>
</organism>
<protein>
    <submittedName>
        <fullName evidence="2">Uncharacterized protein</fullName>
    </submittedName>
</protein>
<sequence length="96" mass="11156">MHQNNRSSRALYGQDSHKQRSSNRSRSHALSTDRNRALQLDQRPSFTAKRHRHRRGDYQEWEVASCVPCKTGDGKWSRRIGSFDGVPRPIRVGKKI</sequence>
<reference evidence="2 3" key="1">
    <citation type="submission" date="2016-12" db="EMBL/GenBank/DDBJ databases">
        <title>The genomes of Aspergillus section Nigri reveals drivers in fungal speciation.</title>
        <authorList>
            <consortium name="DOE Joint Genome Institute"/>
            <person name="Vesth T.C."/>
            <person name="Nybo J."/>
            <person name="Theobald S."/>
            <person name="Brandl J."/>
            <person name="Frisvad J.C."/>
            <person name="Nielsen K.F."/>
            <person name="Lyhne E.K."/>
            <person name="Kogle M.E."/>
            <person name="Kuo A."/>
            <person name="Riley R."/>
            <person name="Clum A."/>
            <person name="Nolan M."/>
            <person name="Lipzen A."/>
            <person name="Salamov A."/>
            <person name="Henrissat B."/>
            <person name="Wiebenga A."/>
            <person name="De Vries R.P."/>
            <person name="Grigoriev I.V."/>
            <person name="Mortensen U.H."/>
            <person name="Andersen M.R."/>
            <person name="Baker S.E."/>
        </authorList>
    </citation>
    <scope>NUCLEOTIDE SEQUENCE [LARGE SCALE GENOMIC DNA]</scope>
    <source>
        <strain evidence="2 3">IBT 23096</strain>
    </source>
</reference>
<dbReference type="RefSeq" id="XP_024706037.1">
    <property type="nucleotide sequence ID" value="XM_024849047.1"/>
</dbReference>
<evidence type="ECO:0000256" key="1">
    <source>
        <dbReference type="SAM" id="MobiDB-lite"/>
    </source>
</evidence>
<dbReference type="Proteomes" id="UP000234275">
    <property type="component" value="Unassembled WGS sequence"/>
</dbReference>
<proteinExistence type="predicted"/>
<evidence type="ECO:0000313" key="3">
    <source>
        <dbReference type="Proteomes" id="UP000234275"/>
    </source>
</evidence>
<evidence type="ECO:0000313" key="2">
    <source>
        <dbReference type="EMBL" id="PLB50735.1"/>
    </source>
</evidence>
<dbReference type="GeneID" id="36556746"/>
<accession>A0A2I2GCZ3</accession>
<dbReference type="VEuPathDB" id="FungiDB:P170DRAFT_435917"/>
<keyword evidence="3" id="KW-1185">Reference proteome</keyword>
<name>A0A2I2GCZ3_9EURO</name>
<dbReference type="AlphaFoldDB" id="A0A2I2GCZ3"/>
<gene>
    <name evidence="2" type="ORF">P170DRAFT_435917</name>
</gene>
<feature type="region of interest" description="Disordered" evidence="1">
    <location>
        <begin position="1"/>
        <end position="54"/>
    </location>
</feature>